<name>A0A3N4UQF9_9BURK</name>
<accession>A0A3N4UQF9</accession>
<comment type="subcellular location">
    <subcellularLocation>
        <location evidence="2">Cell membrane</location>
        <topology evidence="2">Lipid-anchor</topology>
    </subcellularLocation>
</comment>
<comment type="caution">
    <text evidence="4">The sequence shown here is derived from an EMBL/GenBank/DDBJ whole genome shotgun (WGS) entry which is preliminary data.</text>
</comment>
<dbReference type="Proteomes" id="UP000272193">
    <property type="component" value="Unassembled WGS sequence"/>
</dbReference>
<dbReference type="SUPFAM" id="SSF56954">
    <property type="entry name" value="Outer membrane efflux proteins (OEP)"/>
    <property type="match status" value="1"/>
</dbReference>
<dbReference type="GO" id="GO:0005886">
    <property type="term" value="C:plasma membrane"/>
    <property type="evidence" value="ECO:0007669"/>
    <property type="project" value="UniProtKB-SubCell"/>
</dbReference>
<keyword evidence="2" id="KW-0732">Signal</keyword>
<keyword evidence="2" id="KW-0812">Transmembrane</keyword>
<keyword evidence="2" id="KW-0472">Membrane</keyword>
<evidence type="ECO:0000256" key="1">
    <source>
        <dbReference type="ARBA" id="ARBA00007613"/>
    </source>
</evidence>
<evidence type="ECO:0000256" key="2">
    <source>
        <dbReference type="RuleBase" id="RU362097"/>
    </source>
</evidence>
<dbReference type="PROSITE" id="PS51257">
    <property type="entry name" value="PROKAR_LIPOPROTEIN"/>
    <property type="match status" value="1"/>
</dbReference>
<evidence type="ECO:0000256" key="3">
    <source>
        <dbReference type="SAM" id="Coils"/>
    </source>
</evidence>
<feature type="signal peptide" evidence="2">
    <location>
        <begin position="1"/>
        <end position="25"/>
    </location>
</feature>
<dbReference type="OrthoDB" id="9770517at2"/>
<reference evidence="4 5" key="1">
    <citation type="submission" date="2018-11" db="EMBL/GenBank/DDBJ databases">
        <title>Genomic Encyclopedia of Type Strains, Phase IV (KMG-IV): sequencing the most valuable type-strain genomes for metagenomic binning, comparative biology and taxonomic classification.</title>
        <authorList>
            <person name="Goeker M."/>
        </authorList>
    </citation>
    <scope>NUCLEOTIDE SEQUENCE [LARGE SCALE GENOMIC DNA]</scope>
    <source>
        <strain evidence="4 5">DSM 101684</strain>
    </source>
</reference>
<sequence length="479" mass="50688">MKLRCAPAAYPLLALALTLTLGACAPTTPYTRPPAPVAASWAAGAAPEAQTAEGNRPHVPTLEVGRPYAHEPALQHLITRALAHNRDLRVAALNVEQVRAAYGLRRADRLPTINLAATGQRQPSSNGSGAINSVYTAGLALASWELDFFGRVAALSDAAYAQYQASVEAQRAAQLSLVAAVTSSWLALQTDDALLAVARETLGARLSTLELVRLRFEHGAASEIDWRSAQTLVEAARVNLAQQERALALDRHALELLIGEPLGDAPLGLSERSDAGDAALPLPAHLSSDLLLRRPDILAAEQQLRAAHANLDAARAAFFPRITLTASAGTVSNALANLFQAGSWGWSLAPQALLPIFDAGRNEANLEAAEAARGVALAQYEKAIQTAFREVADALTARQTLADQLRAAEAQLQAQTALARLVQARFQAGVASQLEALDAQRALLAAQQQLEQTRGAWRQSHVALYKALGGEAVLGTRAP</sequence>
<dbReference type="Gene3D" id="1.20.1600.10">
    <property type="entry name" value="Outer membrane efflux proteins (OEP)"/>
    <property type="match status" value="1"/>
</dbReference>
<protein>
    <submittedName>
        <fullName evidence="4">Multidrug efflux system outer membrane protein</fullName>
    </submittedName>
</protein>
<keyword evidence="2" id="KW-0449">Lipoprotein</keyword>
<keyword evidence="2" id="KW-1134">Transmembrane beta strand</keyword>
<keyword evidence="3" id="KW-0175">Coiled coil</keyword>
<keyword evidence="5" id="KW-1185">Reference proteome</keyword>
<dbReference type="PANTHER" id="PTHR30203:SF32">
    <property type="entry name" value="CATION EFFLUX SYSTEM PROTEIN CUSC"/>
    <property type="match status" value="1"/>
</dbReference>
<dbReference type="EMBL" id="RKQL01000001">
    <property type="protein sequence ID" value="RPE72882.1"/>
    <property type="molecule type" value="Genomic_DNA"/>
</dbReference>
<feature type="coiled-coil region" evidence="3">
    <location>
        <begin position="391"/>
        <end position="418"/>
    </location>
</feature>
<dbReference type="PANTHER" id="PTHR30203">
    <property type="entry name" value="OUTER MEMBRANE CATION EFFLUX PROTEIN"/>
    <property type="match status" value="1"/>
</dbReference>
<dbReference type="NCBIfam" id="TIGR01845">
    <property type="entry name" value="outer_NodT"/>
    <property type="match status" value="1"/>
</dbReference>
<dbReference type="Gene3D" id="2.20.200.10">
    <property type="entry name" value="Outer membrane efflux proteins (OEP)"/>
    <property type="match status" value="1"/>
</dbReference>
<feature type="chain" id="PRO_5017849998" evidence="2">
    <location>
        <begin position="26"/>
        <end position="479"/>
    </location>
</feature>
<keyword evidence="2" id="KW-0564">Palmitate</keyword>
<organism evidence="4 5">
    <name type="scientific">Tibeticola sediminis</name>
    <dbReference type="NCBI Taxonomy" id="1917811"/>
    <lineage>
        <taxon>Bacteria</taxon>
        <taxon>Pseudomonadati</taxon>
        <taxon>Pseudomonadota</taxon>
        <taxon>Betaproteobacteria</taxon>
        <taxon>Burkholderiales</taxon>
        <taxon>Comamonadaceae</taxon>
        <taxon>Tibeticola</taxon>
    </lineage>
</organism>
<gene>
    <name evidence="4" type="ORF">EDC62_0589</name>
</gene>
<dbReference type="Pfam" id="PF02321">
    <property type="entry name" value="OEP"/>
    <property type="match status" value="2"/>
</dbReference>
<dbReference type="RefSeq" id="WP_124220283.1">
    <property type="nucleotide sequence ID" value="NZ_RKQL01000001.1"/>
</dbReference>
<dbReference type="AlphaFoldDB" id="A0A3N4UQF9"/>
<dbReference type="InterPro" id="IPR010131">
    <property type="entry name" value="MdtP/NodT-like"/>
</dbReference>
<evidence type="ECO:0000313" key="4">
    <source>
        <dbReference type="EMBL" id="RPE72882.1"/>
    </source>
</evidence>
<dbReference type="GO" id="GO:0015562">
    <property type="term" value="F:efflux transmembrane transporter activity"/>
    <property type="evidence" value="ECO:0007669"/>
    <property type="project" value="InterPro"/>
</dbReference>
<comment type="similarity">
    <text evidence="1 2">Belongs to the outer membrane factor (OMF) (TC 1.B.17) family.</text>
</comment>
<proteinExistence type="inferred from homology"/>
<dbReference type="InterPro" id="IPR003423">
    <property type="entry name" value="OMP_efflux"/>
</dbReference>
<evidence type="ECO:0000313" key="5">
    <source>
        <dbReference type="Proteomes" id="UP000272193"/>
    </source>
</evidence>